<dbReference type="RefSeq" id="WP_303276051.1">
    <property type="nucleotide sequence ID" value="NZ_JAUOEK010000020.1"/>
</dbReference>
<dbReference type="Proteomes" id="UP001176883">
    <property type="component" value="Unassembled WGS sequence"/>
</dbReference>
<evidence type="ECO:0000313" key="1">
    <source>
        <dbReference type="EMBL" id="MDO5968370.1"/>
    </source>
</evidence>
<gene>
    <name evidence="1" type="ORF">Q4Q35_00985</name>
</gene>
<evidence type="ECO:0000313" key="2">
    <source>
        <dbReference type="Proteomes" id="UP001176883"/>
    </source>
</evidence>
<sequence length="174" mass="19398">MKYIISFIVVLFSANLYSQINENLLSESIITTELLFNGKCIQDIDQTNGENIKMQNLFGNGLTTQSQITETGTQLTYYGDGIEFTFLKNDDTGSVFLLRSVTVNSNTPIVKLQTNVISVNNSINVLGNVANSSYNNEHYILYKSSTPIDITLIINYNNSTNKISSIEFNNQLAL</sequence>
<organism evidence="1 2">
    <name type="scientific">Flavivirga aquimarina</name>
    <dbReference type="NCBI Taxonomy" id="2027862"/>
    <lineage>
        <taxon>Bacteria</taxon>
        <taxon>Pseudomonadati</taxon>
        <taxon>Bacteroidota</taxon>
        <taxon>Flavobacteriia</taxon>
        <taxon>Flavobacteriales</taxon>
        <taxon>Flavobacteriaceae</taxon>
        <taxon>Flavivirga</taxon>
    </lineage>
</organism>
<proteinExistence type="predicted"/>
<dbReference type="EMBL" id="JAUOEK010000020">
    <property type="protein sequence ID" value="MDO5968370.1"/>
    <property type="molecule type" value="Genomic_DNA"/>
</dbReference>
<keyword evidence="2" id="KW-1185">Reference proteome</keyword>
<protein>
    <submittedName>
        <fullName evidence="1">Uncharacterized protein</fullName>
    </submittedName>
</protein>
<comment type="caution">
    <text evidence="1">The sequence shown here is derived from an EMBL/GenBank/DDBJ whole genome shotgun (WGS) entry which is preliminary data.</text>
</comment>
<reference evidence="1" key="1">
    <citation type="submission" date="2023-07" db="EMBL/GenBank/DDBJ databases">
        <title>Two novel species in the genus Flavivirga.</title>
        <authorList>
            <person name="Kwon K."/>
        </authorList>
    </citation>
    <scope>NUCLEOTIDE SEQUENCE</scope>
    <source>
        <strain evidence="1">KCTC 52353</strain>
    </source>
</reference>
<accession>A0ABT8W5H6</accession>
<name>A0ABT8W5H6_9FLAO</name>